<keyword evidence="1" id="KW-0812">Transmembrane</keyword>
<accession>Q29QW2</accession>
<feature type="non-terminal residue" evidence="2">
    <location>
        <position position="1"/>
    </location>
</feature>
<keyword evidence="1" id="KW-0472">Membrane</keyword>
<dbReference type="AlphaFoldDB" id="Q29QW2"/>
<feature type="transmembrane region" description="Helical" evidence="1">
    <location>
        <begin position="12"/>
        <end position="32"/>
    </location>
</feature>
<sequence length="53" mass="6221">LWCTACMWQPLARWWCVVAVNFISVPLCLVWFRSVRIGYNSREDKSSWNAAVT</sequence>
<protein>
    <submittedName>
        <fullName evidence="2">IP14429p</fullName>
    </submittedName>
</protein>
<evidence type="ECO:0000313" key="2">
    <source>
        <dbReference type="EMBL" id="ABC86340.1"/>
    </source>
</evidence>
<evidence type="ECO:0000256" key="1">
    <source>
        <dbReference type="SAM" id="Phobius"/>
    </source>
</evidence>
<proteinExistence type="evidence at transcript level"/>
<keyword evidence="1" id="KW-1133">Transmembrane helix</keyword>
<organism evidence="2">
    <name type="scientific">Drosophila melanogaster</name>
    <name type="common">Fruit fly</name>
    <dbReference type="NCBI Taxonomy" id="7227"/>
    <lineage>
        <taxon>Eukaryota</taxon>
        <taxon>Metazoa</taxon>
        <taxon>Ecdysozoa</taxon>
        <taxon>Arthropoda</taxon>
        <taxon>Hexapoda</taxon>
        <taxon>Insecta</taxon>
        <taxon>Pterygota</taxon>
        <taxon>Neoptera</taxon>
        <taxon>Endopterygota</taxon>
        <taxon>Diptera</taxon>
        <taxon>Brachycera</taxon>
        <taxon>Muscomorpha</taxon>
        <taxon>Ephydroidea</taxon>
        <taxon>Drosophilidae</taxon>
        <taxon>Drosophila</taxon>
        <taxon>Sophophora</taxon>
    </lineage>
</organism>
<name>Q29QW2_DROME</name>
<reference evidence="2" key="1">
    <citation type="submission" date="2006-01" db="EMBL/GenBank/DDBJ databases">
        <authorList>
            <person name="Stapleton M."/>
            <person name="Carlson J."/>
            <person name="Chavez C."/>
            <person name="Frise E."/>
            <person name="George R."/>
            <person name="Pacleb J."/>
            <person name="Park S."/>
            <person name="Wan K."/>
            <person name="Yu C."/>
            <person name="Celniker S."/>
        </authorList>
    </citation>
    <scope>NUCLEOTIDE SEQUENCE</scope>
</reference>
<dbReference type="EMBL" id="BT024278">
    <property type="protein sequence ID" value="ABC86340.1"/>
    <property type="molecule type" value="mRNA"/>
</dbReference>